<evidence type="ECO:0000313" key="4">
    <source>
        <dbReference type="Proteomes" id="UP000494245"/>
    </source>
</evidence>
<evidence type="ECO:0000256" key="2">
    <source>
        <dbReference type="SAM" id="SignalP"/>
    </source>
</evidence>
<keyword evidence="4" id="KW-1185">Reference proteome</keyword>
<accession>A0A6V8LQK9</accession>
<gene>
    <name evidence="3" type="ORF">NNJEOMEG_02631</name>
</gene>
<dbReference type="Pfam" id="PF03783">
    <property type="entry name" value="CsgG"/>
    <property type="match status" value="1"/>
</dbReference>
<keyword evidence="2" id="KW-0732">Signal</keyword>
<dbReference type="AlphaFoldDB" id="A0A6V8LQK9"/>
<dbReference type="InterPro" id="IPR005534">
    <property type="entry name" value="Curli_assmbl/transp-comp_CsgG"/>
</dbReference>
<dbReference type="RefSeq" id="WP_173085197.1">
    <property type="nucleotide sequence ID" value="NZ_BLTE01000012.1"/>
</dbReference>
<feature type="signal peptide" evidence="2">
    <location>
        <begin position="1"/>
        <end position="21"/>
    </location>
</feature>
<dbReference type="SUPFAM" id="SSF52964">
    <property type="entry name" value="TolB, N-terminal domain"/>
    <property type="match status" value="1"/>
</dbReference>
<dbReference type="EMBL" id="BLTE01000012">
    <property type="protein sequence ID" value="GFK94783.1"/>
    <property type="molecule type" value="Genomic_DNA"/>
</dbReference>
<evidence type="ECO:0008006" key="5">
    <source>
        <dbReference type="Google" id="ProtNLM"/>
    </source>
</evidence>
<name>A0A6V8LQK9_9BACT</name>
<reference evidence="3 4" key="1">
    <citation type="submission" date="2020-04" db="EMBL/GenBank/DDBJ databases">
        <authorList>
            <consortium name="Desulfovibrio sp. FSS-1 genome sequencing consortium"/>
            <person name="Shimoshige H."/>
            <person name="Kobayashi H."/>
            <person name="Maekawa T."/>
        </authorList>
    </citation>
    <scope>NUCLEOTIDE SEQUENCE [LARGE SCALE GENOMIC DNA]</scope>
    <source>
        <strain evidence="3 4">SIID29052-01</strain>
    </source>
</reference>
<dbReference type="Gene3D" id="3.40.50.10610">
    <property type="entry name" value="ABC-type transport auxiliary lipoprotein component"/>
    <property type="match status" value="1"/>
</dbReference>
<feature type="compositionally biased region" description="Pro residues" evidence="1">
    <location>
        <begin position="162"/>
        <end position="186"/>
    </location>
</feature>
<comment type="caution">
    <text evidence="3">The sequence shown here is derived from an EMBL/GenBank/DDBJ whole genome shotgun (WGS) entry which is preliminary data.</text>
</comment>
<sequence>MRTALSALFFLFFHFASPARAAEPYKIAILEFDAVTAEAQKENLGRLTAEFLVTAAVNAGSFSVVERAALKKVLDEMQFGQSSDAPGSVAQAIGAMVGARGVLTGSVARTGGSVRLDARLIDVATGSIVAARSAYAKTDLRSLATAAELLVSQLAGDVARLTPPPAPPAPVPQAAPEPAPAPEKAQ</sequence>
<dbReference type="GO" id="GO:0030288">
    <property type="term" value="C:outer membrane-bounded periplasmic space"/>
    <property type="evidence" value="ECO:0007669"/>
    <property type="project" value="InterPro"/>
</dbReference>
<evidence type="ECO:0000256" key="1">
    <source>
        <dbReference type="SAM" id="MobiDB-lite"/>
    </source>
</evidence>
<feature type="chain" id="PRO_5028844508" description="Curli production assembly/transport component CsgG" evidence="2">
    <location>
        <begin position="22"/>
        <end position="186"/>
    </location>
</feature>
<proteinExistence type="predicted"/>
<protein>
    <recommendedName>
        <fullName evidence="5">Curli production assembly/transport component CsgG</fullName>
    </recommendedName>
</protein>
<feature type="region of interest" description="Disordered" evidence="1">
    <location>
        <begin position="159"/>
        <end position="186"/>
    </location>
</feature>
<dbReference type="Proteomes" id="UP000494245">
    <property type="component" value="Unassembled WGS sequence"/>
</dbReference>
<evidence type="ECO:0000313" key="3">
    <source>
        <dbReference type="EMBL" id="GFK94783.1"/>
    </source>
</evidence>
<reference evidence="3 4" key="2">
    <citation type="submission" date="2020-05" db="EMBL/GenBank/DDBJ databases">
        <title>Draft genome sequence of Desulfovibrio sp. strainFSS-1.</title>
        <authorList>
            <person name="Shimoshige H."/>
            <person name="Kobayashi H."/>
            <person name="Maekawa T."/>
        </authorList>
    </citation>
    <scope>NUCLEOTIDE SEQUENCE [LARGE SCALE GENOMIC DNA]</scope>
    <source>
        <strain evidence="3 4">SIID29052-01</strain>
    </source>
</reference>
<organism evidence="3 4">
    <name type="scientific">Fundidesulfovibrio magnetotacticus</name>
    <dbReference type="NCBI Taxonomy" id="2730080"/>
    <lineage>
        <taxon>Bacteria</taxon>
        <taxon>Pseudomonadati</taxon>
        <taxon>Thermodesulfobacteriota</taxon>
        <taxon>Desulfovibrionia</taxon>
        <taxon>Desulfovibrionales</taxon>
        <taxon>Desulfovibrionaceae</taxon>
        <taxon>Fundidesulfovibrio</taxon>
    </lineage>
</organism>